<dbReference type="Pfam" id="PF13649">
    <property type="entry name" value="Methyltransf_25"/>
    <property type="match status" value="1"/>
</dbReference>
<dbReference type="InterPro" id="IPR050508">
    <property type="entry name" value="Methyltransf_Superfamily"/>
</dbReference>
<dbReference type="EMBL" id="SLWX01000003">
    <property type="protein sequence ID" value="TCO77123.1"/>
    <property type="molecule type" value="Genomic_DNA"/>
</dbReference>
<dbReference type="SUPFAM" id="SSF53335">
    <property type="entry name" value="S-adenosyl-L-methionine-dependent methyltransferases"/>
    <property type="match status" value="1"/>
</dbReference>
<evidence type="ECO:0000313" key="3">
    <source>
        <dbReference type="Proteomes" id="UP000294980"/>
    </source>
</evidence>
<gene>
    <name evidence="2" type="ORF">EV688_103137</name>
</gene>
<accession>A0A4R2KTK8</accession>
<evidence type="ECO:0000313" key="2">
    <source>
        <dbReference type="EMBL" id="TCO77123.1"/>
    </source>
</evidence>
<dbReference type="Gene3D" id="3.40.50.150">
    <property type="entry name" value="Vaccinia Virus protein VP39"/>
    <property type="match status" value="1"/>
</dbReference>
<sequence>MASASTDVDLSRRAWQRYWQSDRLAACMPDNPAAAAEIERYWKGEFSGLSSGARVLDVATGNGVLLAWAAQSAADRGLALALTGIDAAQIDPLRFVTSEQEALRSVAFHGGVAAERLPFGDAAFDVVVSQFGLEYSDLDVSLSEVERVLAPGGCLRWLAHGASSAVVVESAERVAQMDFLLAQDGPFAAMAFFTRALLQGRRIARARDRLQASLEVARTYCLKNPPSELVQQICGSFMHMAIENQRYHPEDIATLVEENREKMRFYRRRLRDLLAAQLTPERESRVRESLAVSGWRDVVMSPLADSGTGNHLGSVISATRAW</sequence>
<dbReference type="GO" id="GO:0008168">
    <property type="term" value="F:methyltransferase activity"/>
    <property type="evidence" value="ECO:0007669"/>
    <property type="project" value="UniProtKB-KW"/>
</dbReference>
<reference evidence="2 3" key="1">
    <citation type="submission" date="2019-03" db="EMBL/GenBank/DDBJ databases">
        <title>Genomic Encyclopedia of Type Strains, Phase IV (KMG-IV): sequencing the most valuable type-strain genomes for metagenomic binning, comparative biology and taxonomic classification.</title>
        <authorList>
            <person name="Goeker M."/>
        </authorList>
    </citation>
    <scope>NUCLEOTIDE SEQUENCE [LARGE SCALE GENOMIC DNA]</scope>
    <source>
        <strain evidence="2 3">DSM 23344</strain>
    </source>
</reference>
<dbReference type="CDD" id="cd02440">
    <property type="entry name" value="AdoMet_MTases"/>
    <property type="match status" value="1"/>
</dbReference>
<feature type="domain" description="Methyltransferase" evidence="1">
    <location>
        <begin position="55"/>
        <end position="153"/>
    </location>
</feature>
<organism evidence="2 3">
    <name type="scientific">Chromatocurvus halotolerans</name>
    <dbReference type="NCBI Taxonomy" id="1132028"/>
    <lineage>
        <taxon>Bacteria</taxon>
        <taxon>Pseudomonadati</taxon>
        <taxon>Pseudomonadota</taxon>
        <taxon>Gammaproteobacteria</taxon>
        <taxon>Cellvibrionales</taxon>
        <taxon>Halieaceae</taxon>
        <taxon>Chromatocurvus</taxon>
    </lineage>
</organism>
<name>A0A4R2KTK8_9GAMM</name>
<keyword evidence="2" id="KW-0808">Transferase</keyword>
<dbReference type="GO" id="GO:0032259">
    <property type="term" value="P:methylation"/>
    <property type="evidence" value="ECO:0007669"/>
    <property type="project" value="UniProtKB-KW"/>
</dbReference>
<keyword evidence="3" id="KW-1185">Reference proteome</keyword>
<dbReference type="InterPro" id="IPR029063">
    <property type="entry name" value="SAM-dependent_MTases_sf"/>
</dbReference>
<dbReference type="InterPro" id="IPR041698">
    <property type="entry name" value="Methyltransf_25"/>
</dbReference>
<dbReference type="RefSeq" id="WP_162883883.1">
    <property type="nucleotide sequence ID" value="NZ_QQSW01000008.1"/>
</dbReference>
<proteinExistence type="predicted"/>
<protein>
    <submittedName>
        <fullName evidence="2">Methyltransferase family protein</fullName>
    </submittedName>
</protein>
<evidence type="ECO:0000259" key="1">
    <source>
        <dbReference type="Pfam" id="PF13649"/>
    </source>
</evidence>
<keyword evidence="2" id="KW-0489">Methyltransferase</keyword>
<dbReference type="Proteomes" id="UP000294980">
    <property type="component" value="Unassembled WGS sequence"/>
</dbReference>
<dbReference type="AlphaFoldDB" id="A0A4R2KTK8"/>
<comment type="caution">
    <text evidence="2">The sequence shown here is derived from an EMBL/GenBank/DDBJ whole genome shotgun (WGS) entry which is preliminary data.</text>
</comment>
<dbReference type="PANTHER" id="PTHR42912">
    <property type="entry name" value="METHYLTRANSFERASE"/>
    <property type="match status" value="1"/>
</dbReference>